<evidence type="ECO:0000313" key="2">
    <source>
        <dbReference type="EMBL" id="MPN37678.1"/>
    </source>
</evidence>
<protein>
    <submittedName>
        <fullName evidence="2">Uncharacterized protein</fullName>
    </submittedName>
</protein>
<feature type="region of interest" description="Disordered" evidence="1">
    <location>
        <begin position="17"/>
        <end position="54"/>
    </location>
</feature>
<accession>A0A645HF68</accession>
<comment type="caution">
    <text evidence="2">The sequence shown here is derived from an EMBL/GenBank/DDBJ whole genome shotgun (WGS) entry which is preliminary data.</text>
</comment>
<evidence type="ECO:0000256" key="1">
    <source>
        <dbReference type="SAM" id="MobiDB-lite"/>
    </source>
</evidence>
<dbReference type="EMBL" id="VSSQ01092458">
    <property type="protein sequence ID" value="MPN37678.1"/>
    <property type="molecule type" value="Genomic_DNA"/>
</dbReference>
<feature type="compositionally biased region" description="Basic and acidic residues" evidence="1">
    <location>
        <begin position="21"/>
        <end position="30"/>
    </location>
</feature>
<name>A0A645HF68_9ZZZZ</name>
<gene>
    <name evidence="2" type="ORF">SDC9_185198</name>
</gene>
<sequence>MGSLACVLLPSGGGIRQGRSHLPDGKDFRGTFRQNLRKRSESPEKRGFVGSSGSEVIGRLGRQCLDFSKGES</sequence>
<reference evidence="2" key="1">
    <citation type="submission" date="2019-08" db="EMBL/GenBank/DDBJ databases">
        <authorList>
            <person name="Kucharzyk K."/>
            <person name="Murdoch R.W."/>
            <person name="Higgins S."/>
            <person name="Loffler F."/>
        </authorList>
    </citation>
    <scope>NUCLEOTIDE SEQUENCE</scope>
</reference>
<proteinExistence type="predicted"/>
<dbReference type="AlphaFoldDB" id="A0A645HF68"/>
<organism evidence="2">
    <name type="scientific">bioreactor metagenome</name>
    <dbReference type="NCBI Taxonomy" id="1076179"/>
    <lineage>
        <taxon>unclassified sequences</taxon>
        <taxon>metagenomes</taxon>
        <taxon>ecological metagenomes</taxon>
    </lineage>
</organism>
<feature type="compositionally biased region" description="Basic and acidic residues" evidence="1">
    <location>
        <begin position="38"/>
        <end position="47"/>
    </location>
</feature>